<feature type="transmembrane region" description="Helical" evidence="2">
    <location>
        <begin position="99"/>
        <end position="118"/>
    </location>
</feature>
<feature type="transmembrane region" description="Helical" evidence="2">
    <location>
        <begin position="21"/>
        <end position="47"/>
    </location>
</feature>
<feature type="transmembrane region" description="Helical" evidence="2">
    <location>
        <begin position="162"/>
        <end position="181"/>
    </location>
</feature>
<reference evidence="3" key="1">
    <citation type="submission" date="2016-01" db="EMBL/GenBank/DDBJ databases">
        <authorList>
            <person name="Peeters C."/>
        </authorList>
    </citation>
    <scope>NUCLEOTIDE SEQUENCE [LARGE SCALE GENOMIC DNA]</scope>
    <source>
        <strain evidence="3">LMG 22937</strain>
    </source>
</reference>
<protein>
    <submittedName>
        <fullName evidence="3">Membrane protein</fullName>
    </submittedName>
</protein>
<dbReference type="InterPro" id="IPR049713">
    <property type="entry name" value="Pr6Pr-like"/>
</dbReference>
<dbReference type="AlphaFoldDB" id="A0A158F2X8"/>
<evidence type="ECO:0000256" key="1">
    <source>
        <dbReference type="SAM" id="MobiDB-lite"/>
    </source>
</evidence>
<comment type="caution">
    <text evidence="3">The sequence shown here is derived from an EMBL/GenBank/DDBJ whole genome shotgun (WGS) entry which is preliminary data.</text>
</comment>
<feature type="region of interest" description="Disordered" evidence="1">
    <location>
        <begin position="230"/>
        <end position="249"/>
    </location>
</feature>
<feature type="transmembrane region" description="Helical" evidence="2">
    <location>
        <begin position="67"/>
        <end position="87"/>
    </location>
</feature>
<gene>
    <name evidence="3" type="ORF">AWB67_00286</name>
</gene>
<feature type="compositionally biased region" description="Acidic residues" evidence="1">
    <location>
        <begin position="231"/>
        <end position="242"/>
    </location>
</feature>
<proteinExistence type="predicted"/>
<evidence type="ECO:0000256" key="2">
    <source>
        <dbReference type="SAM" id="Phobius"/>
    </source>
</evidence>
<dbReference type="RefSeq" id="WP_087654429.1">
    <property type="nucleotide sequence ID" value="NZ_FCOL02000001.1"/>
</dbReference>
<dbReference type="NCBIfam" id="NF038065">
    <property type="entry name" value="Pr6Pr"/>
    <property type="match status" value="1"/>
</dbReference>
<evidence type="ECO:0000313" key="3">
    <source>
        <dbReference type="EMBL" id="SAL14003.1"/>
    </source>
</evidence>
<keyword evidence="2" id="KW-0472">Membrane</keyword>
<feature type="transmembrane region" description="Helical" evidence="2">
    <location>
        <begin position="130"/>
        <end position="150"/>
    </location>
</feature>
<keyword evidence="2" id="KW-0812">Transmembrane</keyword>
<accession>A0A158F2X8</accession>
<organism evidence="3 4">
    <name type="scientific">Caballeronia terrestris</name>
    <dbReference type="NCBI Taxonomy" id="1226301"/>
    <lineage>
        <taxon>Bacteria</taxon>
        <taxon>Pseudomonadati</taxon>
        <taxon>Pseudomonadota</taxon>
        <taxon>Betaproteobacteria</taxon>
        <taxon>Burkholderiales</taxon>
        <taxon>Burkholderiaceae</taxon>
        <taxon>Caballeronia</taxon>
    </lineage>
</organism>
<name>A0A158F2X8_9BURK</name>
<dbReference type="EMBL" id="FCOL02000001">
    <property type="protein sequence ID" value="SAL14003.1"/>
    <property type="molecule type" value="Genomic_DNA"/>
</dbReference>
<evidence type="ECO:0000313" key="4">
    <source>
        <dbReference type="Proteomes" id="UP000054925"/>
    </source>
</evidence>
<feature type="transmembrane region" description="Helical" evidence="2">
    <location>
        <begin position="201"/>
        <end position="222"/>
    </location>
</feature>
<dbReference type="OrthoDB" id="9809977at2"/>
<keyword evidence="4" id="KW-1185">Reference proteome</keyword>
<keyword evidence="2" id="KW-1133">Transmembrane helix</keyword>
<sequence length="249" mass="27827">MNRSSLPAGRQEPELPLHAPSVASLSMAAAIALIAWIAIAAQADITIDRWTSRGYSVFYGVERMSSYLTNLTVFASAICFTCVAARARAPVARFFRQPTVVTAVVVYMVFVGIAYNVLLRYLWTPSGYRALVNECLHTFVPVMAALYWVLYVPRFQLSLRHCMLWLVFPLGYLSVTLWRGSVSDFYPYPFIDVGELGYPHVLLNATLLVIAFLTLMGVFIAINHRRPDLSVPDEEEQSEQPADDLRGGP</sequence>
<dbReference type="Proteomes" id="UP000054925">
    <property type="component" value="Unassembled WGS sequence"/>
</dbReference>